<sequence>MKEVKDKRVEIRLTKKEFNNLLKKIEISDKKVTKTSILLNGLYNYCIEPSIDEEDEYIKLLEDTKNSILETLKIGENILKKSDASLISDFMNELDNCIFKRNRSSLINFIKKIEEFEKNKIEEFEKNKIKDKSLLTFFNFSYHFSKMREIEEICSEIENGLSEIIELLNKIISMKR</sequence>
<gene>
    <name evidence="1" type="ORF">CTM98_07600</name>
</gene>
<dbReference type="EMBL" id="CP024704">
    <property type="protein sequence ID" value="ATV70521.1"/>
    <property type="molecule type" value="Genomic_DNA"/>
</dbReference>
<name>A0A2D3PS90_9FUSO</name>
<evidence type="ECO:0000313" key="2">
    <source>
        <dbReference type="Proteomes" id="UP000230781"/>
    </source>
</evidence>
<dbReference type="RefSeq" id="WP_100026555.1">
    <property type="nucleotide sequence ID" value="NZ_CP024704.1"/>
</dbReference>
<organism evidence="1 2">
    <name type="scientific">Fusobacterium pseudoperiodonticum</name>
    <dbReference type="NCBI Taxonomy" id="2663009"/>
    <lineage>
        <taxon>Bacteria</taxon>
        <taxon>Fusobacteriati</taxon>
        <taxon>Fusobacteriota</taxon>
        <taxon>Fusobacteriia</taxon>
        <taxon>Fusobacteriales</taxon>
        <taxon>Fusobacteriaceae</taxon>
        <taxon>Fusobacterium</taxon>
    </lineage>
</organism>
<accession>A0A2D3PS90</accession>
<dbReference type="Proteomes" id="UP000230781">
    <property type="component" value="Chromosome"/>
</dbReference>
<reference evidence="1 2" key="1">
    <citation type="submission" date="2017-11" db="EMBL/GenBank/DDBJ databases">
        <title>Genome sequencing of Fusobacterium periodonticum KCOM 2555.</title>
        <authorList>
            <person name="Kook J.-K."/>
            <person name="Park S.-N."/>
            <person name="Lim Y.K."/>
        </authorList>
    </citation>
    <scope>NUCLEOTIDE SEQUENCE [LARGE SCALE GENOMIC DNA]</scope>
    <source>
        <strain evidence="1 2">KCOM 2555</strain>
    </source>
</reference>
<dbReference type="AlphaFoldDB" id="A0A2D3PS90"/>
<proteinExistence type="predicted"/>
<evidence type="ECO:0000313" key="1">
    <source>
        <dbReference type="EMBL" id="ATV70521.1"/>
    </source>
</evidence>
<protein>
    <submittedName>
        <fullName evidence="1">Uncharacterized protein</fullName>
    </submittedName>
</protein>